<reference evidence="25" key="1">
    <citation type="submission" date="2023-06" db="EMBL/GenBank/DDBJ databases">
        <title>Genome-scale phylogeny and comparative genomics of the fungal order Sordariales.</title>
        <authorList>
            <consortium name="Lawrence Berkeley National Laboratory"/>
            <person name="Hensen N."/>
            <person name="Bonometti L."/>
            <person name="Westerberg I."/>
            <person name="Brannstrom I.O."/>
            <person name="Guillou S."/>
            <person name="Cros-Aarteil S."/>
            <person name="Calhoun S."/>
            <person name="Haridas S."/>
            <person name="Kuo A."/>
            <person name="Mondo S."/>
            <person name="Pangilinan J."/>
            <person name="Riley R."/>
            <person name="Labutti K."/>
            <person name="Andreopoulos B."/>
            <person name="Lipzen A."/>
            <person name="Chen C."/>
            <person name="Yanf M."/>
            <person name="Daum C."/>
            <person name="Ng V."/>
            <person name="Clum A."/>
            <person name="Steindorff A."/>
            <person name="Ohm R."/>
            <person name="Martin F."/>
            <person name="Silar P."/>
            <person name="Natvig D."/>
            <person name="Lalanne C."/>
            <person name="Gautier V."/>
            <person name="Ament-Velasquez S.L."/>
            <person name="Kruys A."/>
            <person name="Hutchinson M.I."/>
            <person name="Powell A.J."/>
            <person name="Barry K."/>
            <person name="Miller A.N."/>
            <person name="Grigoriev I.V."/>
            <person name="Debuchy R."/>
            <person name="Gladieux P."/>
            <person name="Thoren M.H."/>
            <person name="Johannesson H."/>
        </authorList>
    </citation>
    <scope>NUCLEOTIDE SEQUENCE</scope>
    <source>
        <strain evidence="25">PSN4</strain>
    </source>
</reference>
<dbReference type="PROSITE" id="PS00916">
    <property type="entry name" value="PI3_4_KINASE_2"/>
    <property type="match status" value="1"/>
</dbReference>
<dbReference type="Gene3D" id="3.30.1010.10">
    <property type="entry name" value="Phosphatidylinositol 3-kinase Catalytic Subunit, Chain A, domain 4"/>
    <property type="match status" value="1"/>
</dbReference>
<name>A0AAJ0B4T2_9PEZI</name>
<dbReference type="InterPro" id="IPR011009">
    <property type="entry name" value="Kinase-like_dom_sf"/>
</dbReference>
<evidence type="ECO:0000256" key="13">
    <source>
        <dbReference type="ARBA" id="ARBA00022840"/>
    </source>
</evidence>
<dbReference type="Pfam" id="PF00454">
    <property type="entry name" value="PI3_PI4_kinase"/>
    <property type="match status" value="1"/>
</dbReference>
<evidence type="ECO:0000256" key="5">
    <source>
        <dbReference type="ARBA" id="ARBA00012513"/>
    </source>
</evidence>
<dbReference type="Pfam" id="PF02260">
    <property type="entry name" value="FATC"/>
    <property type="match status" value="1"/>
</dbReference>
<evidence type="ECO:0000259" key="22">
    <source>
        <dbReference type="PROSITE" id="PS50290"/>
    </source>
</evidence>
<comment type="caution">
    <text evidence="25">The sequence shown here is derived from an EMBL/GenBank/DDBJ whole genome shotgun (WGS) entry which is preliminary data.</text>
</comment>
<dbReference type="GO" id="GO:0035556">
    <property type="term" value="P:intracellular signal transduction"/>
    <property type="evidence" value="ECO:0007669"/>
    <property type="project" value="UniProtKB-ARBA"/>
</dbReference>
<dbReference type="PROSITE" id="PS50290">
    <property type="entry name" value="PI3_4_KINASE_3"/>
    <property type="match status" value="1"/>
</dbReference>
<comment type="function">
    <text evidence="17 20">Serine/threonine protein kinase which activates checkpoint signaling upon genotoxic stresses such as ionizing radiation (IR), ultraviolet light (UV), or DNA replication stalling, thereby acting as a DNA damage sensor. Recognizes the substrate consensus sequence [ST]-Q. Phosphorylates histone H2A to form H2AS128ph (gamma-H2A) at sites of DNA damage, involved in the regulation of DNA damage response mechanism. Required for the control of telomere length and genome stability.</text>
</comment>
<evidence type="ECO:0000256" key="21">
    <source>
        <dbReference type="SAM" id="MobiDB-lite"/>
    </source>
</evidence>
<dbReference type="Gene3D" id="1.10.1070.11">
    <property type="entry name" value="Phosphatidylinositol 3-/4-kinase, catalytic domain"/>
    <property type="match status" value="1"/>
</dbReference>
<dbReference type="SUPFAM" id="SSF56112">
    <property type="entry name" value="Protein kinase-like (PK-like)"/>
    <property type="match status" value="1"/>
</dbReference>
<dbReference type="PROSITE" id="PS00915">
    <property type="entry name" value="PI3_4_KINASE_1"/>
    <property type="match status" value="1"/>
</dbReference>
<dbReference type="CDD" id="cd05171">
    <property type="entry name" value="PIKKc_ATM"/>
    <property type="match status" value="1"/>
</dbReference>
<dbReference type="FunFam" id="3.30.1010.10:FF:000019">
    <property type="entry name" value="Serine/threonine-protein kinase Tel1"/>
    <property type="match status" value="1"/>
</dbReference>
<dbReference type="InterPro" id="IPR021668">
    <property type="entry name" value="TAN"/>
</dbReference>
<dbReference type="InterPro" id="IPR003152">
    <property type="entry name" value="FATC_dom"/>
</dbReference>
<dbReference type="InterPro" id="IPR016024">
    <property type="entry name" value="ARM-type_fold"/>
</dbReference>
<dbReference type="SMART" id="SM01343">
    <property type="entry name" value="FATC"/>
    <property type="match status" value="1"/>
</dbReference>
<dbReference type="PANTHER" id="PTHR37079:SF4">
    <property type="entry name" value="SERINE_THREONINE-PROTEIN KINASE ATM"/>
    <property type="match status" value="1"/>
</dbReference>
<dbReference type="SMART" id="SM01342">
    <property type="entry name" value="TAN"/>
    <property type="match status" value="1"/>
</dbReference>
<evidence type="ECO:0000256" key="4">
    <source>
        <dbReference type="ARBA" id="ARBA00011370"/>
    </source>
</evidence>
<dbReference type="SMART" id="SM00146">
    <property type="entry name" value="PI3Kc"/>
    <property type="match status" value="1"/>
</dbReference>
<evidence type="ECO:0000256" key="2">
    <source>
        <dbReference type="ARBA" id="ARBA00004574"/>
    </source>
</evidence>
<dbReference type="GO" id="GO:0000781">
    <property type="term" value="C:chromosome, telomeric region"/>
    <property type="evidence" value="ECO:0007669"/>
    <property type="project" value="UniProtKB-SubCell"/>
</dbReference>
<dbReference type="InterPro" id="IPR018936">
    <property type="entry name" value="PI3/4_kinase_CS"/>
</dbReference>
<evidence type="ECO:0000256" key="6">
    <source>
        <dbReference type="ARBA" id="ARBA00014619"/>
    </source>
</evidence>
<evidence type="ECO:0000256" key="7">
    <source>
        <dbReference type="ARBA" id="ARBA00022454"/>
    </source>
</evidence>
<evidence type="ECO:0000259" key="24">
    <source>
        <dbReference type="PROSITE" id="PS51190"/>
    </source>
</evidence>
<evidence type="ECO:0000256" key="17">
    <source>
        <dbReference type="ARBA" id="ARBA00025079"/>
    </source>
</evidence>
<evidence type="ECO:0000256" key="8">
    <source>
        <dbReference type="ARBA" id="ARBA00022527"/>
    </source>
</evidence>
<feature type="region of interest" description="Disordered" evidence="21">
    <location>
        <begin position="453"/>
        <end position="476"/>
    </location>
</feature>
<evidence type="ECO:0000256" key="20">
    <source>
        <dbReference type="RuleBase" id="RU365027"/>
    </source>
</evidence>
<keyword evidence="14 20" id="KW-0156">Chromatin regulator</keyword>
<evidence type="ECO:0000256" key="16">
    <source>
        <dbReference type="ARBA" id="ARBA00023242"/>
    </source>
</evidence>
<keyword evidence="8 20" id="KW-0723">Serine/threonine-protein kinase</keyword>
<feature type="region of interest" description="Disordered" evidence="21">
    <location>
        <begin position="34"/>
        <end position="60"/>
    </location>
</feature>
<dbReference type="Proteomes" id="UP001239445">
    <property type="component" value="Unassembled WGS sequence"/>
</dbReference>
<feature type="domain" description="FAT" evidence="23">
    <location>
        <begin position="1899"/>
        <end position="2502"/>
    </location>
</feature>
<evidence type="ECO:0000313" key="26">
    <source>
        <dbReference type="Proteomes" id="UP001239445"/>
    </source>
</evidence>
<dbReference type="Pfam" id="PF11640">
    <property type="entry name" value="TAN"/>
    <property type="match status" value="1"/>
</dbReference>
<feature type="compositionally biased region" description="Basic and acidic residues" evidence="21">
    <location>
        <begin position="2908"/>
        <end position="2920"/>
    </location>
</feature>
<dbReference type="PROSITE" id="PS51189">
    <property type="entry name" value="FAT"/>
    <property type="match status" value="1"/>
</dbReference>
<keyword evidence="11 20" id="KW-0227">DNA damage</keyword>
<protein>
    <recommendedName>
        <fullName evidence="6 20">Serine/threonine-protein kinase Tel1</fullName>
        <ecNumber evidence="5 20">2.7.11.1</ecNumber>
    </recommendedName>
</protein>
<keyword evidence="7 20" id="KW-0158">Chromosome</keyword>
<dbReference type="GO" id="GO:0005634">
    <property type="term" value="C:nucleus"/>
    <property type="evidence" value="ECO:0007669"/>
    <property type="project" value="UniProtKB-SubCell"/>
</dbReference>
<evidence type="ECO:0000256" key="1">
    <source>
        <dbReference type="ARBA" id="ARBA00004123"/>
    </source>
</evidence>
<dbReference type="InterPro" id="IPR044107">
    <property type="entry name" value="PIKKc_ATM"/>
</dbReference>
<dbReference type="PROSITE" id="PS51190">
    <property type="entry name" value="FATC"/>
    <property type="match status" value="1"/>
</dbReference>
<keyword evidence="10 20" id="KW-0547">Nucleotide-binding</keyword>
<evidence type="ECO:0000256" key="11">
    <source>
        <dbReference type="ARBA" id="ARBA00022763"/>
    </source>
</evidence>
<keyword evidence="12 20" id="KW-0418">Kinase</keyword>
<evidence type="ECO:0000256" key="10">
    <source>
        <dbReference type="ARBA" id="ARBA00022741"/>
    </source>
</evidence>
<keyword evidence="9 20" id="KW-0808">Transferase</keyword>
<sequence length="2965" mass="332326">MGAACRCFFHIITLSPQLSHDVVNLHSHCGTCKRRPNTVRPETPSREPSTMPPRSGYSAEPRSLKDLTAQLASSSSLARKKAVDDLLTFFQSHQAQKQDVFDDKGYHQIYESIFRCTLLEKESYFSTKKTAASKTRLERCAQLLRVVVRHGASKIRRKTVRAIIDHITQILPHEDGTYVAPLLNDYIKALRTLVEVPSNVENMSAASRGHGWRACVDFCIDAILRWLKGDDPETDSHKYGSDASALPPTSQIKTQLALDFVVCLESLVSSPNAPIGDRAQEIADLAFAVIDLISLKITEVRKVAFSTITNILLRVQAENTKLAANITRNLIPRLSTWWQLGISRDALLNSMRDEMLKALYASQTQLQSLLTKDGGEPGIKERVESLLDSLWSEYSKREDRDRLQLDDVSFTAMNLPNDHPRTAAFSLRPFNLAGEQNWFLLENLAILENTYSSASPNKDETSNSDGTSRKRQRTEMDHRRLHLKKMTGDQGVRLTFLQLLPFVVKLRALSMDEAQELLDDIASCCSDNPGNTVESWGMLAAASVAAHKTSWDSSLRDYWGNTWQKTVRSVSSPSLTRAACVLLDSILKADLVEKHEISEDLALMVVKADISGPAIVVDSSLVLMTSLLRLRNILLPNANVSTANHIARWVSVKWNPADLSYASTHGMHTTPFDLLSLFRACYGMPHIHMPTPLRSFGGPLLQFRKRQNRLDVAVRYLLLLGPEPEPIFYKPCISYADAADPDDQEIESSDAHSVQRTVLEYFSPIVQDLLRLSKSWMKRTGENSTPLSTDRLQSVVITCLSGFLMLPDLGTSRSEDKEELQLALTQVFDATLEAALNSHQSEQFFNLILRLISGCLPSLATAHLRVLVEEREPLLDCIAKLSRSLKDKEGYESISRNADSMDLDDDFDTASSQSGFDSKGKTLPRRDVLLGDTPEAFYLETTLRIRLIDIIRTDKGAIDHVPEQFVEYLVQLPMDQFLLCRSLMTELFTCLQITPYESQQEIIKRAGMIIGETEFTCCEASLSTCIDLLGCFVREWVSERDDGNGRDILSIHAGELYEYLVKTALPSNSLSAAAQVSLSELLFKVNETRGDYATALGLPSSLSTILQILHDGPMEVKFSIGLNLPNLFGLYILKKHEDIFVENVLEKLPAAKEITEGIACRLFILAELACRWPTLLRRCVYHIFETPGRVPDSFNHAKSCWERVSAARQLDSPISLFSLFAPQLLFTWLESNAITELPFGAFGFSSLEDLLRASSAEASAIIWMRGQEDDANELAQALGLTLAEMVDQNFPKIMAYSIAQDFSAPPSSPNSATGEARLRALLGKERFLENVHLHFADIIATFFETFDQENPIEKAFARDPAFEPAARIMAEIKECGHLATYLPCNQQPLFKAKYLQRQIVHLCSRTAYEPHTLWTPALIVFVARRLLNTIKPALGSLHACSVLRKIRVLLCFAGDRALASYPLEMLLYTTREFILDPECADDAIGILKYLLLKGESHLSKVPTFLAGFALASFSGLRAFLRSSQSSTTQESQFKETKDNANRFHGWLRKRLQGYTSPVFRDSKQSQAFEAITRLAAELVESGSYSDLILEVLRDWGRDNQLLDDKARGAAFSMICTDFKMPVFADDDIIDNDPLAVEHASAVWKSCRYPGLNEEYLSWAGRVLGRSYLGSGKIPEELLRESRLPDYSELSPGNGGSEEALLNLIQDLAVDQDRLTAGLAEAALRAVVTDATIDEDSDLLYAISKSLTKSLEHSSNWEPFHTPGSESTKIPAPVAVSCFGEKQLESPSWPRALTTYLALSLPKVNILRVLPPILHHVEGFAEKAFPFVIHLVLYHQPRGSPGAKAEISGALKEWLDSTSPASKENHKLLLNTILYLRTQRMPSETSTADRNHWLEVNFPSAAATATRCGMYKAALLFAELASSEDSRKTRRSSLGRDAQCSSEVLLSIFENIDDPDAYYGLEQDASLSSVRARLEYEHDGSKSLAFRGAEYHTHLKYDTPRSEEDAQAIINSLSTLGLTGISNSLLQAQQGSGVSSVSPDITFTVARRLEKWNLPTPATTDSWAVTLYKAYQSLHRGHRKFGIFNGLADTIQTVVSHNHNIPAVRRHFGVLAALTELDNLFDPNDKTELKRMLDTLKRRTEWMMSGRYDAVSEILSCRETSLNIWSMRGWGFRTSDFQPLDVRANQVRALLRLSTVYRFHHARQESLNISTRLFHLLGKDEYNKPAQELGAEFEAMVMIEAANSLWDQGEMIPSIRMLQEIEKSLSKQLAPSTRSNILSKIAHQVSVARLEGPDNIKKRYLEPALKELKGAKEGENSGRVFHQFAMFCDEQLQNPDSLEDLARLKHLKDGKSSEVEQLKSLIASSRDSQHRSKYTSALSKAKQWLDLDNHELQRVERTRADLVRLSLENYLLSLSASDEHNNDALRFTALWLERSGEDMTNETVKKLIGKVPTRKFAPLMNQLSSRLQDHDDMFQQLLSNLVYRICLDHPYHGMYQIWSGAKSRVNKDDEVAVSRQDATSKVAKALAKAEQVSKIWSAIDVTSRAYHSLAVDRDPNRYKAGHKLALKDCPPAVSLVNMVVKRQIPPPTLQIDLSDTLDYSHVPMIHKFEPDMSIASGVSAPKIITAVGTDGKRYKQLVKGGNDDLRQDAIMEQVFAAVSELLKLHRMTRQRNLGIRTYKVLPLTSSSGLIEFVPDTIPLHEYLMPAHERYFPKDLKGSQCRKEIANAQTKSADTRVSVYRKVTDKFHPVMRYFFMENFPDPDEWFARRTAYTRTTAAISMLGHVLGLGDRHGHNILLDSKTGEVVHIDLGVAFEMGRVLPVPELVPFRLTRDIVDGMGITKTEGVFRRCCEFTLDALREETYSIMTILDVLRYDPLYSWSISPVRMAKLQNARDDEVGGNGGGDDQMDLDNKKSVNEPSEADRALEVVRKKLSKTLSAMATVNDLINQATDERNLAVLYSGWAAYA</sequence>
<keyword evidence="15 20" id="KW-0779">Telomere</keyword>
<dbReference type="GO" id="GO:0006325">
    <property type="term" value="P:chromatin organization"/>
    <property type="evidence" value="ECO:0007669"/>
    <property type="project" value="UniProtKB-KW"/>
</dbReference>
<feature type="domain" description="PI3K/PI4K catalytic" evidence="22">
    <location>
        <begin position="2607"/>
        <end position="2918"/>
    </location>
</feature>
<evidence type="ECO:0000256" key="3">
    <source>
        <dbReference type="ARBA" id="ARBA00010769"/>
    </source>
</evidence>
<dbReference type="InterPro" id="IPR036940">
    <property type="entry name" value="PI3/4_kinase_cat_sf"/>
</dbReference>
<organism evidence="25 26">
    <name type="scientific">Echria macrotheca</name>
    <dbReference type="NCBI Taxonomy" id="438768"/>
    <lineage>
        <taxon>Eukaryota</taxon>
        <taxon>Fungi</taxon>
        <taxon>Dikarya</taxon>
        <taxon>Ascomycota</taxon>
        <taxon>Pezizomycotina</taxon>
        <taxon>Sordariomycetes</taxon>
        <taxon>Sordariomycetidae</taxon>
        <taxon>Sordariales</taxon>
        <taxon>Schizotheciaceae</taxon>
        <taxon>Echria</taxon>
    </lineage>
</organism>
<evidence type="ECO:0000256" key="19">
    <source>
        <dbReference type="ARBA" id="ARBA00048679"/>
    </source>
</evidence>
<dbReference type="InterPro" id="IPR003151">
    <property type="entry name" value="PIK-rel_kinase_FAT"/>
</dbReference>
<feature type="region of interest" description="Disordered" evidence="21">
    <location>
        <begin position="2891"/>
        <end position="2920"/>
    </location>
</feature>
<comment type="subunit">
    <text evidence="4">Associates with DNA double-strand breaks.</text>
</comment>
<dbReference type="GO" id="GO:0005524">
    <property type="term" value="F:ATP binding"/>
    <property type="evidence" value="ECO:0007669"/>
    <property type="project" value="UniProtKB-KW"/>
</dbReference>
<dbReference type="SUPFAM" id="SSF48371">
    <property type="entry name" value="ARM repeat"/>
    <property type="match status" value="1"/>
</dbReference>
<feature type="domain" description="FATC" evidence="24">
    <location>
        <begin position="2933"/>
        <end position="2965"/>
    </location>
</feature>
<comment type="catalytic activity">
    <reaction evidence="19">
        <text>L-seryl-[protein] + ATP = O-phospho-L-seryl-[protein] + ADP + H(+)</text>
        <dbReference type="Rhea" id="RHEA:17989"/>
        <dbReference type="Rhea" id="RHEA-COMP:9863"/>
        <dbReference type="Rhea" id="RHEA-COMP:11604"/>
        <dbReference type="ChEBI" id="CHEBI:15378"/>
        <dbReference type="ChEBI" id="CHEBI:29999"/>
        <dbReference type="ChEBI" id="CHEBI:30616"/>
        <dbReference type="ChEBI" id="CHEBI:83421"/>
        <dbReference type="ChEBI" id="CHEBI:456216"/>
        <dbReference type="EC" id="2.7.11.1"/>
    </reaction>
</comment>
<dbReference type="InterPro" id="IPR038980">
    <property type="entry name" value="ATM_plant"/>
</dbReference>
<dbReference type="InterPro" id="IPR000403">
    <property type="entry name" value="PI3/4_kinase_cat_dom"/>
</dbReference>
<keyword evidence="13 20" id="KW-0067">ATP-binding</keyword>
<dbReference type="InterPro" id="IPR014009">
    <property type="entry name" value="PIK_FAT"/>
</dbReference>
<dbReference type="Pfam" id="PF02259">
    <property type="entry name" value="FAT"/>
    <property type="match status" value="1"/>
</dbReference>
<dbReference type="EC" id="2.7.11.1" evidence="5 20"/>
<comment type="catalytic activity">
    <reaction evidence="18 20">
        <text>L-threonyl-[protein] + ATP = O-phospho-L-threonyl-[protein] + ADP + H(+)</text>
        <dbReference type="Rhea" id="RHEA:46608"/>
        <dbReference type="Rhea" id="RHEA-COMP:11060"/>
        <dbReference type="Rhea" id="RHEA-COMP:11605"/>
        <dbReference type="ChEBI" id="CHEBI:15378"/>
        <dbReference type="ChEBI" id="CHEBI:30013"/>
        <dbReference type="ChEBI" id="CHEBI:30616"/>
        <dbReference type="ChEBI" id="CHEBI:61977"/>
        <dbReference type="ChEBI" id="CHEBI:456216"/>
        <dbReference type="EC" id="2.7.11.1"/>
    </reaction>
</comment>
<dbReference type="GO" id="GO:0006281">
    <property type="term" value="P:DNA repair"/>
    <property type="evidence" value="ECO:0007669"/>
    <property type="project" value="InterPro"/>
</dbReference>
<keyword evidence="16 20" id="KW-0539">Nucleus</keyword>
<accession>A0AAJ0B4T2</accession>
<comment type="subcellular location">
    <subcellularLocation>
        <location evidence="2 20">Chromosome</location>
        <location evidence="2 20">Telomere</location>
    </subcellularLocation>
    <subcellularLocation>
        <location evidence="1 20">Nucleus</location>
    </subcellularLocation>
</comment>
<dbReference type="EMBL" id="MU839841">
    <property type="protein sequence ID" value="KAK1751562.1"/>
    <property type="molecule type" value="Genomic_DNA"/>
</dbReference>
<evidence type="ECO:0000256" key="9">
    <source>
        <dbReference type="ARBA" id="ARBA00022679"/>
    </source>
</evidence>
<comment type="similarity">
    <text evidence="3 20">Belongs to the PI3/PI4-kinase family. ATM subfamily.</text>
</comment>
<gene>
    <name evidence="25" type="ORF">QBC47DRAFT_390396</name>
</gene>
<evidence type="ECO:0000256" key="15">
    <source>
        <dbReference type="ARBA" id="ARBA00022895"/>
    </source>
</evidence>
<dbReference type="PANTHER" id="PTHR37079">
    <property type="entry name" value="SERINE/THREONINE-PROTEIN KINASE ATM"/>
    <property type="match status" value="1"/>
</dbReference>
<evidence type="ECO:0000256" key="14">
    <source>
        <dbReference type="ARBA" id="ARBA00022853"/>
    </source>
</evidence>
<dbReference type="GO" id="GO:0004674">
    <property type="term" value="F:protein serine/threonine kinase activity"/>
    <property type="evidence" value="ECO:0007669"/>
    <property type="project" value="UniProtKB-KW"/>
</dbReference>
<evidence type="ECO:0000256" key="12">
    <source>
        <dbReference type="ARBA" id="ARBA00022777"/>
    </source>
</evidence>
<keyword evidence="26" id="KW-1185">Reference proteome</keyword>
<evidence type="ECO:0000256" key="18">
    <source>
        <dbReference type="ARBA" id="ARBA00047899"/>
    </source>
</evidence>
<evidence type="ECO:0000313" key="25">
    <source>
        <dbReference type="EMBL" id="KAK1751562.1"/>
    </source>
</evidence>
<evidence type="ECO:0000259" key="23">
    <source>
        <dbReference type="PROSITE" id="PS51189"/>
    </source>
</evidence>
<proteinExistence type="inferred from homology"/>